<dbReference type="GO" id="GO:0005125">
    <property type="term" value="F:cytokine activity"/>
    <property type="evidence" value="ECO:0007669"/>
    <property type="project" value="UniProtKB-KW"/>
</dbReference>
<comment type="caution">
    <text evidence="12">The sequence shown here is derived from an EMBL/GenBank/DDBJ whole genome shotgun (WGS) entry which is preliminary data.</text>
</comment>
<dbReference type="Gene3D" id="3.30.429.10">
    <property type="entry name" value="Macrophage Migration Inhibitory Factor"/>
    <property type="match status" value="1"/>
</dbReference>
<organism evidence="12 13">
    <name type="scientific">Mariprofundus micogutta</name>
    <dbReference type="NCBI Taxonomy" id="1921010"/>
    <lineage>
        <taxon>Bacteria</taxon>
        <taxon>Pseudomonadati</taxon>
        <taxon>Pseudomonadota</taxon>
        <taxon>Candidatius Mariprofundia</taxon>
        <taxon>Mariprofundales</taxon>
        <taxon>Mariprofundaceae</taxon>
        <taxon>Mariprofundus</taxon>
    </lineage>
</organism>
<evidence type="ECO:0000256" key="3">
    <source>
        <dbReference type="ARBA" id="ARBA00022525"/>
    </source>
</evidence>
<evidence type="ECO:0000256" key="5">
    <source>
        <dbReference type="ARBA" id="ARBA00036735"/>
    </source>
</evidence>
<dbReference type="EMBL" id="BDFD01000018">
    <property type="protein sequence ID" value="GAV20961.1"/>
    <property type="molecule type" value="Genomic_DNA"/>
</dbReference>
<dbReference type="OrthoDB" id="5769863at2"/>
<evidence type="ECO:0000256" key="9">
    <source>
        <dbReference type="ARBA" id="ARBA00041631"/>
    </source>
</evidence>
<dbReference type="RefSeq" id="WP_072660264.1">
    <property type="nucleotide sequence ID" value="NZ_BDFD01000018.1"/>
</dbReference>
<evidence type="ECO:0000256" key="11">
    <source>
        <dbReference type="ARBA" id="ARBA00042730"/>
    </source>
</evidence>
<protein>
    <recommendedName>
        <fullName evidence="11">L-dopachrome isomerase</fullName>
        <ecNumber evidence="8">5.3.2.1</ecNumber>
        <ecNumber evidence="7">5.3.3.12</ecNumber>
    </recommendedName>
    <alternativeName>
        <fullName evidence="9">L-dopachrome tautomerase</fullName>
    </alternativeName>
    <alternativeName>
        <fullName evidence="10">Phenylpyruvate tautomerase</fullName>
    </alternativeName>
</protein>
<evidence type="ECO:0000256" key="8">
    <source>
        <dbReference type="ARBA" id="ARBA00039086"/>
    </source>
</evidence>
<keyword evidence="13" id="KW-1185">Reference proteome</keyword>
<dbReference type="GO" id="GO:0004167">
    <property type="term" value="F:dopachrome isomerase activity"/>
    <property type="evidence" value="ECO:0007669"/>
    <property type="project" value="UniProtKB-EC"/>
</dbReference>
<dbReference type="InterPro" id="IPR014347">
    <property type="entry name" value="Tautomerase/MIF_sf"/>
</dbReference>
<evidence type="ECO:0000256" key="7">
    <source>
        <dbReference type="ARBA" id="ARBA00038932"/>
    </source>
</evidence>
<dbReference type="PANTHER" id="PTHR11954:SF6">
    <property type="entry name" value="MACROPHAGE MIGRATION INHIBITORY FACTOR"/>
    <property type="match status" value="1"/>
</dbReference>
<keyword evidence="4 12" id="KW-0413">Isomerase</keyword>
<comment type="catalytic activity">
    <reaction evidence="5">
        <text>3-phenylpyruvate = enol-phenylpyruvate</text>
        <dbReference type="Rhea" id="RHEA:17097"/>
        <dbReference type="ChEBI" id="CHEBI:16815"/>
        <dbReference type="ChEBI" id="CHEBI:18005"/>
        <dbReference type="EC" id="5.3.2.1"/>
    </reaction>
</comment>
<dbReference type="GO" id="GO:0005615">
    <property type="term" value="C:extracellular space"/>
    <property type="evidence" value="ECO:0007669"/>
    <property type="project" value="UniProtKB-KW"/>
</dbReference>
<dbReference type="EC" id="5.3.3.12" evidence="7"/>
<keyword evidence="12" id="KW-0670">Pyruvate</keyword>
<keyword evidence="2" id="KW-0202">Cytokine</keyword>
<dbReference type="STRING" id="1921010.MMIC_P1939"/>
<dbReference type="SUPFAM" id="SSF55331">
    <property type="entry name" value="Tautomerase/MIF"/>
    <property type="match status" value="1"/>
</dbReference>
<evidence type="ECO:0000256" key="2">
    <source>
        <dbReference type="ARBA" id="ARBA00022514"/>
    </source>
</evidence>
<accession>A0A1L8CPW9</accession>
<dbReference type="Pfam" id="PF01187">
    <property type="entry name" value="MIF"/>
    <property type="match status" value="1"/>
</dbReference>
<evidence type="ECO:0000256" key="10">
    <source>
        <dbReference type="ARBA" id="ARBA00041912"/>
    </source>
</evidence>
<dbReference type="GO" id="GO:0050178">
    <property type="term" value="F:phenylpyruvate tautomerase activity"/>
    <property type="evidence" value="ECO:0007669"/>
    <property type="project" value="UniProtKB-EC"/>
</dbReference>
<name>A0A1L8CPW9_9PROT</name>
<comment type="subcellular location">
    <subcellularLocation>
        <location evidence="1">Secreted</location>
    </subcellularLocation>
</comment>
<evidence type="ECO:0000313" key="13">
    <source>
        <dbReference type="Proteomes" id="UP000231632"/>
    </source>
</evidence>
<dbReference type="EC" id="5.3.2.1" evidence="8"/>
<reference evidence="12 13" key="1">
    <citation type="journal article" date="2017" name="Arch. Microbiol.">
        <title>Mariprofundus micogutta sp. nov., a novel iron-oxidizing zetaproteobacterium isolated from a deep-sea hydrothermal field at the Bayonnaise knoll of the Izu-Ogasawara arc, and a description of Mariprofundales ord. nov. and Zetaproteobacteria classis nov.</title>
        <authorList>
            <person name="Makita H."/>
            <person name="Tanaka E."/>
            <person name="Mitsunobu S."/>
            <person name="Miyazaki M."/>
            <person name="Nunoura T."/>
            <person name="Uematsu K."/>
            <person name="Takaki Y."/>
            <person name="Nishi S."/>
            <person name="Shimamura S."/>
            <person name="Takai K."/>
        </authorList>
    </citation>
    <scope>NUCLEOTIDE SEQUENCE [LARGE SCALE GENOMIC DNA]</scope>
    <source>
        <strain evidence="12 13">ET2</strain>
    </source>
</reference>
<sequence>MPYLHVHTNVVVGNHTDFLTLCSQATAAALSKPESYVMVELSDQQSMLFAGSDMPLAFVELKSLGLTTGQTAALSKQISELLCEQLHIDPARIYIEFAAPERAMFGWKGGTF</sequence>
<dbReference type="PANTHER" id="PTHR11954">
    <property type="entry name" value="D-DOPACHROME DECARBOXYLASE"/>
    <property type="match status" value="1"/>
</dbReference>
<dbReference type="AlphaFoldDB" id="A0A1L8CPW9"/>
<keyword evidence="3" id="KW-0964">Secreted</keyword>
<evidence type="ECO:0000256" key="4">
    <source>
        <dbReference type="ARBA" id="ARBA00023235"/>
    </source>
</evidence>
<dbReference type="InterPro" id="IPR001398">
    <property type="entry name" value="Macrophage_inhib_fac"/>
</dbReference>
<proteinExistence type="predicted"/>
<evidence type="ECO:0000313" key="12">
    <source>
        <dbReference type="EMBL" id="GAV20961.1"/>
    </source>
</evidence>
<comment type="catalytic activity">
    <reaction evidence="6">
        <text>L-dopachrome = 5,6-dihydroxyindole-2-carboxylate</text>
        <dbReference type="Rhea" id="RHEA:13041"/>
        <dbReference type="ChEBI" id="CHEBI:16875"/>
        <dbReference type="ChEBI" id="CHEBI:57509"/>
        <dbReference type="EC" id="5.3.3.12"/>
    </reaction>
</comment>
<gene>
    <name evidence="12" type="ORF">MMIC_P1939</name>
</gene>
<evidence type="ECO:0000256" key="1">
    <source>
        <dbReference type="ARBA" id="ARBA00004613"/>
    </source>
</evidence>
<dbReference type="Proteomes" id="UP000231632">
    <property type="component" value="Unassembled WGS sequence"/>
</dbReference>
<evidence type="ECO:0000256" key="6">
    <source>
        <dbReference type="ARBA" id="ARBA00036823"/>
    </source>
</evidence>